<reference evidence="3 4" key="1">
    <citation type="submission" date="2014-07" db="EMBL/GenBank/DDBJ databases">
        <title>Porphyromonadaceae bacterium OUH 308042 = ATCC BAA-2681 = DSM 28342 draft genome.</title>
        <authorList>
            <person name="Sydenham T.V."/>
            <person name="Hasman H."/>
            <person name="Justensen U.S."/>
        </authorList>
    </citation>
    <scope>NUCLEOTIDE SEQUENCE [LARGE SCALE GENOMIC DNA]</scope>
    <source>
        <strain evidence="3 4">OUH 308042</strain>
    </source>
</reference>
<evidence type="ECO:0000313" key="3">
    <source>
        <dbReference type="EMBL" id="KIO43894.1"/>
    </source>
</evidence>
<dbReference type="GeneID" id="26161018"/>
<name>A0A0C3RFB8_9PORP</name>
<dbReference type="InterPro" id="IPR013762">
    <property type="entry name" value="Integrase-like_cat_sf"/>
</dbReference>
<evidence type="ECO:0000259" key="2">
    <source>
        <dbReference type="PROSITE" id="PS51898"/>
    </source>
</evidence>
<keyword evidence="1" id="KW-0233">DNA recombination</keyword>
<evidence type="ECO:0000256" key="1">
    <source>
        <dbReference type="ARBA" id="ARBA00023172"/>
    </source>
</evidence>
<sequence>MKRQYHKEYLTREELTAFLKAKLSSEHLEKVRDVFVFSCFTGLVYEDLKKLRAEQLMTLPSGSHYLRIYVPMTRFSRTIPLLDIPYKIIKKYKGQQEDGGLFPLFPLPVMNIRLREIAFECGINKTITTFSARRTFATTIASENGIPLETAAKILGHSLLKSTLSVTCFTKNKIASDMSAISGQFKDMETMFNL</sequence>
<dbReference type="PROSITE" id="PS51898">
    <property type="entry name" value="TYR_RECOMBINASE"/>
    <property type="match status" value="1"/>
</dbReference>
<protein>
    <recommendedName>
        <fullName evidence="2">Tyr recombinase domain-containing protein</fullName>
    </recommendedName>
</protein>
<feature type="domain" description="Tyr recombinase" evidence="2">
    <location>
        <begin position="5"/>
        <end position="182"/>
    </location>
</feature>
<dbReference type="Gene3D" id="1.10.443.10">
    <property type="entry name" value="Intergrase catalytic core"/>
    <property type="match status" value="1"/>
</dbReference>
<dbReference type="InterPro" id="IPR002104">
    <property type="entry name" value="Integrase_catalytic"/>
</dbReference>
<dbReference type="Pfam" id="PF00589">
    <property type="entry name" value="Phage_integrase"/>
    <property type="match status" value="1"/>
</dbReference>
<dbReference type="GO" id="GO:0006310">
    <property type="term" value="P:DNA recombination"/>
    <property type="evidence" value="ECO:0007669"/>
    <property type="project" value="UniProtKB-KW"/>
</dbReference>
<dbReference type="EMBL" id="JPIU01000040">
    <property type="protein sequence ID" value="KIO43894.1"/>
    <property type="molecule type" value="Genomic_DNA"/>
</dbReference>
<organism evidence="3 4">
    <name type="scientific">Sanguibacteroides justesenii</name>
    <dbReference type="NCBI Taxonomy" id="1547597"/>
    <lineage>
        <taxon>Bacteria</taxon>
        <taxon>Pseudomonadati</taxon>
        <taxon>Bacteroidota</taxon>
        <taxon>Bacteroidia</taxon>
        <taxon>Bacteroidales</taxon>
        <taxon>Porphyromonadaceae</taxon>
        <taxon>Sanguibacteroides</taxon>
    </lineage>
</organism>
<dbReference type="Proteomes" id="UP000031980">
    <property type="component" value="Unassembled WGS sequence"/>
</dbReference>
<dbReference type="GO" id="GO:0015074">
    <property type="term" value="P:DNA integration"/>
    <property type="evidence" value="ECO:0007669"/>
    <property type="project" value="InterPro"/>
</dbReference>
<proteinExistence type="predicted"/>
<accession>A0A0C3RFB8</accession>
<dbReference type="RefSeq" id="WP_007665465.1">
    <property type="nucleotide sequence ID" value="NZ_JPIU01000040.1"/>
</dbReference>
<evidence type="ECO:0000313" key="4">
    <source>
        <dbReference type="Proteomes" id="UP000031980"/>
    </source>
</evidence>
<comment type="caution">
    <text evidence="3">The sequence shown here is derived from an EMBL/GenBank/DDBJ whole genome shotgun (WGS) entry which is preliminary data.</text>
</comment>
<dbReference type="SUPFAM" id="SSF56349">
    <property type="entry name" value="DNA breaking-rejoining enzymes"/>
    <property type="match status" value="1"/>
</dbReference>
<keyword evidence="4" id="KW-1185">Reference proteome</keyword>
<dbReference type="GO" id="GO:0003677">
    <property type="term" value="F:DNA binding"/>
    <property type="evidence" value="ECO:0007669"/>
    <property type="project" value="InterPro"/>
</dbReference>
<gene>
    <name evidence="3" type="ORF">BA92_10860</name>
</gene>
<dbReference type="InterPro" id="IPR011010">
    <property type="entry name" value="DNA_brk_join_enz"/>
</dbReference>
<dbReference type="CDD" id="cd01185">
    <property type="entry name" value="INTN1_C_like"/>
    <property type="match status" value="1"/>
</dbReference>
<dbReference type="AlphaFoldDB" id="A0A0C3RFB8"/>